<dbReference type="Proteomes" id="UP000637578">
    <property type="component" value="Unassembled WGS sequence"/>
</dbReference>
<sequence length="205" mass="21744">MLRRLLVLPPVCVAALALASCGGGEQGSPAATDKPTSVATSNAPTTRVAPPLTAPALDTTSFEKNPCTLLRDDQLTQFGPRKPSTSQNGLTGPGCVWRPEDPTVGTRVAVDINTKSGGLEGIYQRRDKYGYFQETEVGGYPGVHAIDWRDAPSHGNCTSLIGVSKDRLIVTYVTIPRKTDPDYETACGASDRVAGMVIENLKGAR</sequence>
<feature type="signal peptide" evidence="2">
    <location>
        <begin position="1"/>
        <end position="19"/>
    </location>
</feature>
<evidence type="ECO:0000256" key="2">
    <source>
        <dbReference type="SAM" id="SignalP"/>
    </source>
</evidence>
<keyword evidence="4" id="KW-1185">Reference proteome</keyword>
<feature type="region of interest" description="Disordered" evidence="1">
    <location>
        <begin position="23"/>
        <end position="58"/>
    </location>
</feature>
<proteinExistence type="predicted"/>
<name>A0A8J3CEG2_9PSEU</name>
<dbReference type="PROSITE" id="PS51257">
    <property type="entry name" value="PROKAR_LIPOPROTEIN"/>
    <property type="match status" value="1"/>
</dbReference>
<keyword evidence="2" id="KW-0732">Signal</keyword>
<dbReference type="RefSeq" id="WP_229686888.1">
    <property type="nucleotide sequence ID" value="NZ_BMMK01000056.1"/>
</dbReference>
<feature type="compositionally biased region" description="Polar residues" evidence="1">
    <location>
        <begin position="34"/>
        <end position="45"/>
    </location>
</feature>
<accession>A0A8J3CEG2</accession>
<evidence type="ECO:0008006" key="5">
    <source>
        <dbReference type="Google" id="ProtNLM"/>
    </source>
</evidence>
<dbReference type="EMBL" id="BMMK01000056">
    <property type="protein sequence ID" value="GGM82411.1"/>
    <property type="molecule type" value="Genomic_DNA"/>
</dbReference>
<gene>
    <name evidence="3" type="ORF">GCM10012275_61250</name>
</gene>
<reference evidence="3" key="1">
    <citation type="journal article" date="2014" name="Int. J. Syst. Evol. Microbiol.">
        <title>Complete genome sequence of Corynebacterium casei LMG S-19264T (=DSM 44701T), isolated from a smear-ripened cheese.</title>
        <authorList>
            <consortium name="US DOE Joint Genome Institute (JGI-PGF)"/>
            <person name="Walter F."/>
            <person name="Albersmeier A."/>
            <person name="Kalinowski J."/>
            <person name="Ruckert C."/>
        </authorList>
    </citation>
    <scope>NUCLEOTIDE SEQUENCE</scope>
    <source>
        <strain evidence="3">CGMCC 4.5737</strain>
    </source>
</reference>
<comment type="caution">
    <text evidence="3">The sequence shown here is derived from an EMBL/GenBank/DDBJ whole genome shotgun (WGS) entry which is preliminary data.</text>
</comment>
<evidence type="ECO:0000313" key="4">
    <source>
        <dbReference type="Proteomes" id="UP000637578"/>
    </source>
</evidence>
<dbReference type="InterPro" id="IPR024520">
    <property type="entry name" value="DUF3558"/>
</dbReference>
<organism evidence="3 4">
    <name type="scientific">Longimycelium tulufanense</name>
    <dbReference type="NCBI Taxonomy" id="907463"/>
    <lineage>
        <taxon>Bacteria</taxon>
        <taxon>Bacillati</taxon>
        <taxon>Actinomycetota</taxon>
        <taxon>Actinomycetes</taxon>
        <taxon>Pseudonocardiales</taxon>
        <taxon>Pseudonocardiaceae</taxon>
        <taxon>Longimycelium</taxon>
    </lineage>
</organism>
<reference evidence="3" key="2">
    <citation type="submission" date="2020-09" db="EMBL/GenBank/DDBJ databases">
        <authorList>
            <person name="Sun Q."/>
            <person name="Zhou Y."/>
        </authorList>
    </citation>
    <scope>NUCLEOTIDE SEQUENCE</scope>
    <source>
        <strain evidence="3">CGMCC 4.5737</strain>
    </source>
</reference>
<feature type="region of interest" description="Disordered" evidence="1">
    <location>
        <begin position="73"/>
        <end position="96"/>
    </location>
</feature>
<dbReference type="Pfam" id="PF12079">
    <property type="entry name" value="DUF3558"/>
    <property type="match status" value="1"/>
</dbReference>
<evidence type="ECO:0000256" key="1">
    <source>
        <dbReference type="SAM" id="MobiDB-lite"/>
    </source>
</evidence>
<dbReference type="AlphaFoldDB" id="A0A8J3CEG2"/>
<evidence type="ECO:0000313" key="3">
    <source>
        <dbReference type="EMBL" id="GGM82411.1"/>
    </source>
</evidence>
<protein>
    <recommendedName>
        <fullName evidence="5">DUF3558 domain-containing protein</fullName>
    </recommendedName>
</protein>
<feature type="chain" id="PRO_5039681174" description="DUF3558 domain-containing protein" evidence="2">
    <location>
        <begin position="20"/>
        <end position="205"/>
    </location>
</feature>